<evidence type="ECO:0000313" key="1">
    <source>
        <dbReference type="EMBL" id="EUJ33127.1"/>
    </source>
</evidence>
<reference evidence="1 2" key="1">
    <citation type="journal article" date="2014" name="Int. J. Syst. Evol. Microbiol.">
        <title>Listeria floridensis sp. nov., Listeria aquatica sp. nov., Listeria cornellensis sp. nov., Listeria riparia sp. nov. and Listeria grandensis sp. nov., from agricultural and natural environments.</title>
        <authorList>
            <person name="den Bakker H.C."/>
            <person name="Warchocki S."/>
            <person name="Wright E.M."/>
            <person name="Allred A.F."/>
            <person name="Ahlstrom C."/>
            <person name="Manuel C.S."/>
            <person name="Stasiewicz M.J."/>
            <person name="Burrell A."/>
            <person name="Roof S."/>
            <person name="Strawn L."/>
            <person name="Fortes E.D."/>
            <person name="Nightingale K.K."/>
            <person name="Kephart D."/>
            <person name="Wiedmann M."/>
        </authorList>
    </citation>
    <scope>NUCLEOTIDE SEQUENCE [LARGE SCALE GENOMIC DNA]</scope>
    <source>
        <strain evidence="1 2">FSL S10-1187</strain>
    </source>
</reference>
<keyword evidence="2" id="KW-1185">Reference proteome</keyword>
<comment type="caution">
    <text evidence="1">The sequence shown here is derived from an EMBL/GenBank/DDBJ whole genome shotgun (WGS) entry which is preliminary data.</text>
</comment>
<name>A0ABN0RGV8_9LIST</name>
<gene>
    <name evidence="1" type="ORF">MFLO_04270</name>
</gene>
<proteinExistence type="predicted"/>
<accession>A0ABN0RGV8</accession>
<protein>
    <submittedName>
        <fullName evidence="1">Uncharacterized protein</fullName>
    </submittedName>
</protein>
<evidence type="ECO:0000313" key="2">
    <source>
        <dbReference type="Proteomes" id="UP000019249"/>
    </source>
</evidence>
<sequence length="90" mass="10392">MRNVIFTNPAILDSDENFRTLIKETGFDFLLDLIQGCIESDVSNPRISVTIEDLKNGKTMLYAFDIHETMRDYSVEVKLFPCHCEQMNSI</sequence>
<dbReference type="RefSeq" id="WP_036096507.1">
    <property type="nucleotide sequence ID" value="NZ_AODF01000007.1"/>
</dbReference>
<dbReference type="Proteomes" id="UP000019249">
    <property type="component" value="Unassembled WGS sequence"/>
</dbReference>
<dbReference type="EMBL" id="AODF01000007">
    <property type="protein sequence ID" value="EUJ33127.1"/>
    <property type="molecule type" value="Genomic_DNA"/>
</dbReference>
<organism evidence="1 2">
    <name type="scientific">Listeria floridensis FSL S10-1187</name>
    <dbReference type="NCBI Taxonomy" id="1265817"/>
    <lineage>
        <taxon>Bacteria</taxon>
        <taxon>Bacillati</taxon>
        <taxon>Bacillota</taxon>
        <taxon>Bacilli</taxon>
        <taxon>Bacillales</taxon>
        <taxon>Listeriaceae</taxon>
        <taxon>Listeria</taxon>
    </lineage>
</organism>